<protein>
    <submittedName>
        <fullName evidence="2">Uncharacterized protein</fullName>
    </submittedName>
</protein>
<reference evidence="2 3" key="1">
    <citation type="submission" date="2016-01" db="EMBL/GenBank/DDBJ databases">
        <title>Genome sequence of Oerskovia enterophila VJag, an agar and cellulose degrading bacterium.</title>
        <authorList>
            <person name="Poehlein A."/>
            <person name="Jag V."/>
            <person name="Bengelsdorf F."/>
            <person name="Duerre P."/>
            <person name="Daniel R."/>
        </authorList>
    </citation>
    <scope>NUCLEOTIDE SEQUENCE [LARGE SCALE GENOMIC DNA]</scope>
    <source>
        <strain evidence="2 3">VJag</strain>
    </source>
</reference>
<accession>A0A163QNF6</accession>
<dbReference type="STRING" id="43678.OJAG_29200"/>
<evidence type="ECO:0000256" key="1">
    <source>
        <dbReference type="SAM" id="MobiDB-lite"/>
    </source>
</evidence>
<dbReference type="Proteomes" id="UP000076447">
    <property type="component" value="Unassembled WGS sequence"/>
</dbReference>
<comment type="caution">
    <text evidence="2">The sequence shown here is derived from an EMBL/GenBank/DDBJ whole genome shotgun (WGS) entry which is preliminary data.</text>
</comment>
<dbReference type="AlphaFoldDB" id="A0A163QNF6"/>
<organism evidence="2 3">
    <name type="scientific">Oerskovia enterophila</name>
    <dbReference type="NCBI Taxonomy" id="43678"/>
    <lineage>
        <taxon>Bacteria</taxon>
        <taxon>Bacillati</taxon>
        <taxon>Actinomycetota</taxon>
        <taxon>Actinomycetes</taxon>
        <taxon>Micrococcales</taxon>
        <taxon>Cellulomonadaceae</taxon>
        <taxon>Oerskovia</taxon>
    </lineage>
</organism>
<dbReference type="PATRIC" id="fig|43678.3.peg.3057"/>
<proteinExistence type="predicted"/>
<sequence>MRTGARLTLYGLGLVVAFGSAFGVAGAVVPESAVADWTGGTETGGHDGVSHPQGP</sequence>
<evidence type="ECO:0000313" key="2">
    <source>
        <dbReference type="EMBL" id="KZM34356.1"/>
    </source>
</evidence>
<dbReference type="RefSeq" id="WP_197487084.1">
    <property type="nucleotide sequence ID" value="NZ_LRIE01000080.1"/>
</dbReference>
<dbReference type="EMBL" id="LRIE01000080">
    <property type="protein sequence ID" value="KZM34356.1"/>
    <property type="molecule type" value="Genomic_DNA"/>
</dbReference>
<name>A0A163QNF6_9CELL</name>
<gene>
    <name evidence="2" type="ORF">OJAG_29200</name>
</gene>
<evidence type="ECO:0000313" key="3">
    <source>
        <dbReference type="Proteomes" id="UP000076447"/>
    </source>
</evidence>
<feature type="region of interest" description="Disordered" evidence="1">
    <location>
        <begin position="36"/>
        <end position="55"/>
    </location>
</feature>